<reference evidence="13 14" key="1">
    <citation type="submission" date="2018-07" db="EMBL/GenBank/DDBJ databases">
        <title>Anaerosacharophilus polymeroproducens gen. nov. sp. nov., an anaerobic bacterium isolated from salt field.</title>
        <authorList>
            <person name="Kim W."/>
            <person name="Yang S.-H."/>
            <person name="Oh J."/>
            <person name="Lee J.-H."/>
            <person name="Kwon K.K."/>
        </authorList>
    </citation>
    <scope>NUCLEOTIDE SEQUENCE [LARGE SCALE GENOMIC DNA]</scope>
    <source>
        <strain evidence="13 14">MCWD5</strain>
    </source>
</reference>
<dbReference type="Gene3D" id="1.10.287.950">
    <property type="entry name" value="Methyl-accepting chemotaxis protein"/>
    <property type="match status" value="1"/>
</dbReference>
<evidence type="ECO:0000256" key="4">
    <source>
        <dbReference type="ARBA" id="ARBA00022692"/>
    </source>
</evidence>
<dbReference type="SUPFAM" id="SSF58104">
    <property type="entry name" value="Methyl-accepting chemotaxis protein (MCP) signaling domain"/>
    <property type="match status" value="1"/>
</dbReference>
<comment type="caution">
    <text evidence="13">The sequence shown here is derived from an EMBL/GenBank/DDBJ whole genome shotgun (WGS) entry which is preliminary data.</text>
</comment>
<sequence>MKSLKIRLIIVFTIVILTITSVLGIVCIYVVNKNLLAGTNKDLELLAQMESNYVKARLDEQISYMMSLAQNSNVSDMTIPDKSKLDFFKAEAERAGYIEFSILNTNGKGKIFNDTRDNIDLSNEAYVKEALNGKSGISDLAVDSETGKAVLSFAVPVYSEGKLIGVLCGSRDGSLLNEIANEFKYGDSGYGYILDNAGTIIGHKKQDLVLKKFNLIEAGKDNPDYKALAKLTAEHMILGEEGIGTYLFEGTNRIVGFTPIPNSSWIMVVGIEESEVLASIKSIRNILVNMIIGALILGAVITFFVSGNIVKPLIYVTKRIHKLSDLDFIMEQDKQAKIYSSRKDEIGKMILSLQTMQENVREFIVKTTDSAQQVAASAQELTATADQTTMETELVAKTIGEIALGAGEQAKDTEITAYNVKEMGELLEQDSFYLRDLNQAAMQIDKEKEEGFKILNMLVEKSRQNDAASQSVYEVILSNNASAEKIENASAMIKSIAEQTNLLALNAAIEAARAGEAGRGFAVVADEIRKLAEQSNDFTNDIEIVIDELKLKSLSAVDTIKEVNQIVKSQTESVKETESKFNGIAQAIDLMQEIIEKLNKSAELMTQNKNKIIDLTQNLSAISQENAAGTEEVSASMEEQTATMDEIANFAEGLSSIAQELQMIILQFKI</sequence>
<dbReference type="AlphaFoldDB" id="A0A371AUW1"/>
<evidence type="ECO:0000259" key="11">
    <source>
        <dbReference type="PROSITE" id="PS50111"/>
    </source>
</evidence>
<dbReference type="InterPro" id="IPR004089">
    <property type="entry name" value="MCPsignal_dom"/>
</dbReference>
<dbReference type="SUPFAM" id="SSF103190">
    <property type="entry name" value="Sensory domain-like"/>
    <property type="match status" value="1"/>
</dbReference>
<evidence type="ECO:0000256" key="6">
    <source>
        <dbReference type="ARBA" id="ARBA00023136"/>
    </source>
</evidence>
<feature type="transmembrane region" description="Helical" evidence="10">
    <location>
        <begin position="286"/>
        <end position="305"/>
    </location>
</feature>
<comment type="subcellular location">
    <subcellularLocation>
        <location evidence="1">Cell membrane</location>
        <topology evidence="1">Multi-pass membrane protein</topology>
    </subcellularLocation>
</comment>
<dbReference type="InterPro" id="IPR033479">
    <property type="entry name" value="dCache_1"/>
</dbReference>
<accession>A0A371AUW1</accession>
<organism evidence="13 14">
    <name type="scientific">Anaerosacchariphilus polymeriproducens</name>
    <dbReference type="NCBI Taxonomy" id="1812858"/>
    <lineage>
        <taxon>Bacteria</taxon>
        <taxon>Bacillati</taxon>
        <taxon>Bacillota</taxon>
        <taxon>Clostridia</taxon>
        <taxon>Lachnospirales</taxon>
        <taxon>Lachnospiraceae</taxon>
        <taxon>Anaerosacchariphilus</taxon>
    </lineage>
</organism>
<evidence type="ECO:0000256" key="9">
    <source>
        <dbReference type="PROSITE-ProRule" id="PRU00284"/>
    </source>
</evidence>
<feature type="transmembrane region" description="Helical" evidence="10">
    <location>
        <begin position="6"/>
        <end position="31"/>
    </location>
</feature>
<proteinExistence type="inferred from homology"/>
<dbReference type="InterPro" id="IPR003660">
    <property type="entry name" value="HAMP_dom"/>
</dbReference>
<evidence type="ECO:0000256" key="3">
    <source>
        <dbReference type="ARBA" id="ARBA00022500"/>
    </source>
</evidence>
<keyword evidence="2" id="KW-1003">Cell membrane</keyword>
<evidence type="ECO:0000256" key="7">
    <source>
        <dbReference type="ARBA" id="ARBA00023224"/>
    </source>
</evidence>
<comment type="similarity">
    <text evidence="8">Belongs to the methyl-accepting chemotaxis (MCP) protein family.</text>
</comment>
<evidence type="ECO:0000259" key="12">
    <source>
        <dbReference type="PROSITE" id="PS50885"/>
    </source>
</evidence>
<keyword evidence="6 10" id="KW-0472">Membrane</keyword>
<dbReference type="GO" id="GO:0006935">
    <property type="term" value="P:chemotaxis"/>
    <property type="evidence" value="ECO:0007669"/>
    <property type="project" value="UniProtKB-KW"/>
</dbReference>
<evidence type="ECO:0000313" key="14">
    <source>
        <dbReference type="Proteomes" id="UP000255036"/>
    </source>
</evidence>
<dbReference type="Pfam" id="PF00015">
    <property type="entry name" value="MCPsignal"/>
    <property type="match status" value="1"/>
</dbReference>
<evidence type="ECO:0000256" key="10">
    <source>
        <dbReference type="SAM" id="Phobius"/>
    </source>
</evidence>
<dbReference type="GO" id="GO:0005886">
    <property type="term" value="C:plasma membrane"/>
    <property type="evidence" value="ECO:0007669"/>
    <property type="project" value="UniProtKB-SubCell"/>
</dbReference>
<keyword evidence="14" id="KW-1185">Reference proteome</keyword>
<dbReference type="Proteomes" id="UP000255036">
    <property type="component" value="Unassembled WGS sequence"/>
</dbReference>
<dbReference type="RefSeq" id="WP_115482032.1">
    <property type="nucleotide sequence ID" value="NZ_QRCT01000028.1"/>
</dbReference>
<keyword evidence="5 10" id="KW-1133">Transmembrane helix</keyword>
<dbReference type="EMBL" id="QRCT01000028">
    <property type="protein sequence ID" value="RDU23363.1"/>
    <property type="molecule type" value="Genomic_DNA"/>
</dbReference>
<dbReference type="PANTHER" id="PTHR32089">
    <property type="entry name" value="METHYL-ACCEPTING CHEMOTAXIS PROTEIN MCPB"/>
    <property type="match status" value="1"/>
</dbReference>
<gene>
    <name evidence="13" type="ORF">DWV06_09925</name>
</gene>
<dbReference type="SMART" id="SM00283">
    <property type="entry name" value="MA"/>
    <property type="match status" value="1"/>
</dbReference>
<dbReference type="GO" id="GO:0007165">
    <property type="term" value="P:signal transduction"/>
    <property type="evidence" value="ECO:0007669"/>
    <property type="project" value="UniProtKB-KW"/>
</dbReference>
<dbReference type="OrthoDB" id="9814363at2"/>
<dbReference type="PANTHER" id="PTHR32089:SF112">
    <property type="entry name" value="LYSOZYME-LIKE PROTEIN-RELATED"/>
    <property type="match status" value="1"/>
</dbReference>
<dbReference type="Gene3D" id="3.30.450.20">
    <property type="entry name" value="PAS domain"/>
    <property type="match status" value="1"/>
</dbReference>
<feature type="domain" description="HAMP" evidence="12">
    <location>
        <begin position="307"/>
        <end position="365"/>
    </location>
</feature>
<evidence type="ECO:0000256" key="2">
    <source>
        <dbReference type="ARBA" id="ARBA00022475"/>
    </source>
</evidence>
<evidence type="ECO:0000256" key="5">
    <source>
        <dbReference type="ARBA" id="ARBA00022989"/>
    </source>
</evidence>
<evidence type="ECO:0000313" key="13">
    <source>
        <dbReference type="EMBL" id="RDU23363.1"/>
    </source>
</evidence>
<dbReference type="CDD" id="cd12912">
    <property type="entry name" value="PDC2_MCP_like"/>
    <property type="match status" value="1"/>
</dbReference>
<name>A0A371AUW1_9FIRM</name>
<dbReference type="PROSITE" id="PS50111">
    <property type="entry name" value="CHEMOTAXIS_TRANSDUC_2"/>
    <property type="match status" value="1"/>
</dbReference>
<keyword evidence="3" id="KW-0145">Chemotaxis</keyword>
<dbReference type="Pfam" id="PF00672">
    <property type="entry name" value="HAMP"/>
    <property type="match status" value="1"/>
</dbReference>
<keyword evidence="4 10" id="KW-0812">Transmembrane</keyword>
<dbReference type="Pfam" id="PF02743">
    <property type="entry name" value="dCache_1"/>
    <property type="match status" value="1"/>
</dbReference>
<evidence type="ECO:0000256" key="1">
    <source>
        <dbReference type="ARBA" id="ARBA00004651"/>
    </source>
</evidence>
<dbReference type="InterPro" id="IPR029151">
    <property type="entry name" value="Sensor-like_sf"/>
</dbReference>
<dbReference type="PROSITE" id="PS50885">
    <property type="entry name" value="HAMP"/>
    <property type="match status" value="1"/>
</dbReference>
<protein>
    <submittedName>
        <fullName evidence="13">Methyl-accepting chemotaxis protein</fullName>
    </submittedName>
</protein>
<feature type="domain" description="Methyl-accepting transducer" evidence="11">
    <location>
        <begin position="384"/>
        <end position="641"/>
    </location>
</feature>
<evidence type="ECO:0000256" key="8">
    <source>
        <dbReference type="ARBA" id="ARBA00029447"/>
    </source>
</evidence>
<keyword evidence="7 9" id="KW-0807">Transducer</keyword>